<accession>A0A6S6WPU1</accession>
<evidence type="ECO:0000313" key="2">
    <source>
        <dbReference type="Proteomes" id="UP000472372"/>
    </source>
</evidence>
<dbReference type="EMBL" id="HG992987">
    <property type="protein sequence ID" value="CAE7213956.1"/>
    <property type="molecule type" value="Genomic_DNA"/>
</dbReference>
<name>A0A6S6WPU1_9PLEO</name>
<reference evidence="1" key="1">
    <citation type="submission" date="2021-02" db="EMBL/GenBank/DDBJ databases">
        <authorList>
            <person name="Syme A R."/>
            <person name="Syme A R."/>
            <person name="Moolhuijzen P."/>
        </authorList>
    </citation>
    <scope>NUCLEOTIDE SEQUENCE</scope>
    <source>
        <strain evidence="1">W1-1</strain>
    </source>
</reference>
<gene>
    <name evidence="1" type="ORF">PTTW11_10479</name>
</gene>
<sequence>MITSIALVTLLAFGAGSNAAKCHLVGKGNGCSEHPYLYSYACVPTPDDPEINGRPQNNICTFNNIIPQAVVWHCCTKDKS</sequence>
<evidence type="ECO:0000313" key="1">
    <source>
        <dbReference type="EMBL" id="CAE7213956.1"/>
    </source>
</evidence>
<dbReference type="Proteomes" id="UP000472372">
    <property type="component" value="Chromosome 11"/>
</dbReference>
<protein>
    <submittedName>
        <fullName evidence="1">Uncharacterized protein</fullName>
    </submittedName>
</protein>
<proteinExistence type="predicted"/>
<dbReference type="AlphaFoldDB" id="A0A6S6WPU1"/>
<organism evidence="1 2">
    <name type="scientific">Pyrenophora teres f. teres</name>
    <dbReference type="NCBI Taxonomy" id="97479"/>
    <lineage>
        <taxon>Eukaryota</taxon>
        <taxon>Fungi</taxon>
        <taxon>Dikarya</taxon>
        <taxon>Ascomycota</taxon>
        <taxon>Pezizomycotina</taxon>
        <taxon>Dothideomycetes</taxon>
        <taxon>Pleosporomycetidae</taxon>
        <taxon>Pleosporales</taxon>
        <taxon>Pleosporineae</taxon>
        <taxon>Pleosporaceae</taxon>
        <taxon>Pyrenophora</taxon>
    </lineage>
</organism>